<dbReference type="OrthoDB" id="9806473at2"/>
<dbReference type="Proteomes" id="UP000323258">
    <property type="component" value="Unassembled WGS sequence"/>
</dbReference>
<dbReference type="Gene3D" id="3.10.180.10">
    <property type="entry name" value="2,3-Dihydroxybiphenyl 1,2-Dioxygenase, domain 1"/>
    <property type="match status" value="1"/>
</dbReference>
<dbReference type="CDD" id="cd06588">
    <property type="entry name" value="PhnB_like"/>
    <property type="match status" value="1"/>
</dbReference>
<keyword evidence="3" id="KW-1185">Reference proteome</keyword>
<dbReference type="Pfam" id="PF06983">
    <property type="entry name" value="3-dmu-9_3-mt"/>
    <property type="match status" value="1"/>
</dbReference>
<evidence type="ECO:0000259" key="1">
    <source>
        <dbReference type="Pfam" id="PF06983"/>
    </source>
</evidence>
<dbReference type="InterPro" id="IPR029068">
    <property type="entry name" value="Glyas_Bleomycin-R_OHBP_Dase"/>
</dbReference>
<name>A0A5D4GN46_9HYPH</name>
<evidence type="ECO:0000313" key="2">
    <source>
        <dbReference type="EMBL" id="TYR29442.1"/>
    </source>
</evidence>
<gene>
    <name evidence="2" type="ORF">FY036_21455</name>
</gene>
<dbReference type="InterPro" id="IPR009725">
    <property type="entry name" value="3_dmu_93_MTrfase"/>
</dbReference>
<dbReference type="InterPro" id="IPR028973">
    <property type="entry name" value="PhnB-like"/>
</dbReference>
<accession>A0A5D4GN46</accession>
<dbReference type="RefSeq" id="WP_148916821.1">
    <property type="nucleotide sequence ID" value="NZ_VSZS01000068.1"/>
</dbReference>
<organism evidence="2 3">
    <name type="scientific">Neoaquamicrobium microcysteis</name>
    <dbReference type="NCBI Taxonomy" id="2682781"/>
    <lineage>
        <taxon>Bacteria</taxon>
        <taxon>Pseudomonadati</taxon>
        <taxon>Pseudomonadota</taxon>
        <taxon>Alphaproteobacteria</taxon>
        <taxon>Hyphomicrobiales</taxon>
        <taxon>Phyllobacteriaceae</taxon>
        <taxon>Neoaquamicrobium</taxon>
    </lineage>
</organism>
<reference evidence="2 3" key="1">
    <citation type="submission" date="2019-08" db="EMBL/GenBank/DDBJ databases">
        <authorList>
            <person name="Seo Y.L."/>
        </authorList>
    </citation>
    <scope>NUCLEOTIDE SEQUENCE [LARGE SCALE GENOMIC DNA]</scope>
    <source>
        <strain evidence="2 3">MaA-C15</strain>
    </source>
</reference>
<dbReference type="AlphaFoldDB" id="A0A5D4GN46"/>
<comment type="caution">
    <text evidence="2">The sequence shown here is derived from an EMBL/GenBank/DDBJ whole genome shotgun (WGS) entry which is preliminary data.</text>
</comment>
<reference evidence="2 3" key="2">
    <citation type="submission" date="2019-09" db="EMBL/GenBank/DDBJ databases">
        <title>Mesorhizobium sp. MaA-C15 isolated from Microcystis aeruginosa.</title>
        <authorList>
            <person name="Jeong S.E."/>
            <person name="Jin H.M."/>
            <person name="Jeon C.O."/>
        </authorList>
    </citation>
    <scope>NUCLEOTIDE SEQUENCE [LARGE SCALE GENOMIC DNA]</scope>
    <source>
        <strain evidence="2 3">MaA-C15</strain>
    </source>
</reference>
<dbReference type="PIRSF" id="PIRSF021700">
    <property type="entry name" value="3_dmu_93_MTrfase"/>
    <property type="match status" value="1"/>
</dbReference>
<dbReference type="PANTHER" id="PTHR33990">
    <property type="entry name" value="PROTEIN YJDN-RELATED"/>
    <property type="match status" value="1"/>
</dbReference>
<protein>
    <submittedName>
        <fullName evidence="2">VOC family protein</fullName>
    </submittedName>
</protein>
<feature type="domain" description="PhnB-like" evidence="1">
    <location>
        <begin position="2"/>
        <end position="121"/>
    </location>
</feature>
<dbReference type="SUPFAM" id="SSF54593">
    <property type="entry name" value="Glyoxalase/Bleomycin resistance protein/Dihydroxybiphenyl dioxygenase"/>
    <property type="match status" value="1"/>
</dbReference>
<dbReference type="PANTHER" id="PTHR33990:SF2">
    <property type="entry name" value="PHNB-LIKE DOMAIN-CONTAINING PROTEIN"/>
    <property type="match status" value="1"/>
</dbReference>
<proteinExistence type="predicted"/>
<dbReference type="EMBL" id="VSZS01000068">
    <property type="protein sequence ID" value="TYR29442.1"/>
    <property type="molecule type" value="Genomic_DNA"/>
</dbReference>
<sequence>MQKLTTWLWFENQAEEAARYYASVFRNAKMGEVVHAPGGGEPYTTEGQVLTAEFVIEGHHFFCLNGGPHPEAKPNDAVSFHILCADQAEVDEYWNKLAADGGREVQCGWVKDRYGFSWQIVPEILERVMAGPDREAAKRVTAAMMKMVKLDVAELEKAARG</sequence>
<evidence type="ECO:0000313" key="3">
    <source>
        <dbReference type="Proteomes" id="UP000323258"/>
    </source>
</evidence>